<dbReference type="InterPro" id="IPR025965">
    <property type="entry name" value="FlgD/Vpr_Ig-like"/>
</dbReference>
<dbReference type="InterPro" id="IPR001322">
    <property type="entry name" value="Lamin_tail_dom"/>
</dbReference>
<dbReference type="PROSITE" id="PS51841">
    <property type="entry name" value="LTD"/>
    <property type="match status" value="1"/>
</dbReference>
<dbReference type="InterPro" id="IPR036116">
    <property type="entry name" value="FN3_sf"/>
</dbReference>
<dbReference type="AlphaFoldDB" id="A0A381V461"/>
<organism evidence="3">
    <name type="scientific">marine metagenome</name>
    <dbReference type="NCBI Taxonomy" id="408172"/>
    <lineage>
        <taxon>unclassified sequences</taxon>
        <taxon>metagenomes</taxon>
        <taxon>ecological metagenomes</taxon>
    </lineage>
</organism>
<dbReference type="EMBL" id="UINC01007805">
    <property type="protein sequence ID" value="SVA35166.1"/>
    <property type="molecule type" value="Genomic_DNA"/>
</dbReference>
<dbReference type="SUPFAM" id="SSF49265">
    <property type="entry name" value="Fibronectin type III"/>
    <property type="match status" value="1"/>
</dbReference>
<dbReference type="Gene3D" id="2.60.120.380">
    <property type="match status" value="1"/>
</dbReference>
<dbReference type="Gene3D" id="2.60.40.4070">
    <property type="match status" value="1"/>
</dbReference>
<dbReference type="InterPro" id="IPR013783">
    <property type="entry name" value="Ig-like_fold"/>
</dbReference>
<dbReference type="SUPFAM" id="SSF74853">
    <property type="entry name" value="Lamin A/C globular tail domain"/>
    <property type="match status" value="1"/>
</dbReference>
<feature type="domain" description="Fibronectin type-III" evidence="1">
    <location>
        <begin position="766"/>
        <end position="862"/>
    </location>
</feature>
<dbReference type="Gene3D" id="2.60.40.10">
    <property type="entry name" value="Immunoglobulins"/>
    <property type="match status" value="2"/>
</dbReference>
<evidence type="ECO:0000259" key="2">
    <source>
        <dbReference type="PROSITE" id="PS51841"/>
    </source>
</evidence>
<name>A0A381V461_9ZZZZ</name>
<feature type="non-terminal residue" evidence="3">
    <location>
        <position position="1"/>
    </location>
</feature>
<sequence>VLRLRKITQLCYNSLPKEGALKRLIISLFIFSNFLSSQIISIDPDSLYQYLMPGDSATQQLTISNSGGDDLMFYFDTTITIANTFHSQPDTANYHTGTSDGISFTETSLIKTHGWDTPPSKEVGWAIFNISGMYYNIEVDSIIFNYYVNDTHDPWWLVVPVNVDPLTSSATTVYSDILSGASTGIPYLNRDEPVEFADSSWYSNMLINGANDDLENAIAQGFFIIGFTEESWDTTHYLNIDGWAEANPPSLDIYWSMTDGRQGVYRAPAIPENLIGNPNFENNRQVSLNTFSSRTFNRDNYPSWLNIDPIEDLVDGNSTLDVNIKFNAPENFPGGTLYTSLVLRSNDPIDSLLTIPTYLEIPDIYPPNFADSITATVEYGYINLNWDASLDASLHKYNIYKGSGSSGISNISTIALVDSVVGNPPILNYRDSVVTQEQVYHYQVSAVDQAGNESTLSDTASILYAFPAISVNSDSMYQYLLPGDSAAQTFTIANEGTDTLFYSIAADVGCGDYYIDNLPFFANGSNVGMGDDWPVNSGVTQGADVAYTFDVYETVTIDVSLCAVATNYDCRLEIFTNDDPECLNPVSTGYENDDGWIDCAIEQPDQQFEPSLLTDVTLVPGQYYIVVDGYDGDTGNYGITVTESASTGRSFSMGNSSIEYGLNKMQQHGIGDASIDLFQNQIKDVPAIQTPNERNAFTRDNNIMIEIDPDSGMVMPGDSVLINVSMSAPSDDPGGVYNSFIRIFSNDLIYSIMEIPITIEVRDIFPPNPVEDLTATPEYGYINLSWDAPLDSGIHKFNIYKGDSLSTIALTDSVVGNPPALNYRDSVVTQEQLYYYQVSAVDRAGNESTLSDVESAIYLAPILVINEFLASNDSCCTDESGEYDDYIEIHNFGTAAADIGGYIITDEIGNYDDYYQIPTGNDSTIIEPGGFLLLWADKDSEQGVLHVEIKLSIAGEQIGLFMQDSITVIDTLTFAEQFDDISYGRYPDGSGSWHFMHPSPDTTNTAYNVIPAAFSLSEPSNNTQITIDESNVNTGSITFTWGASSDANGDSLYYLMRAASAEIGDHGLDTNATSIELSYLDIIEDMSENNVTAATLGWTVLVTDGIDTVEADNAPFSITIDGANALSAYLEGLIPDEFALHQNYPNPFNPITTLRYDLPETDLVNITIYDMLGREVKTLINQTQDAGYRSVIWDATNDYGKPVSAGIY</sequence>
<dbReference type="InterPro" id="IPR003961">
    <property type="entry name" value="FN3_dom"/>
</dbReference>
<feature type="domain" description="LTD" evidence="2">
    <location>
        <begin position="851"/>
        <end position="1043"/>
    </location>
</feature>
<evidence type="ECO:0000259" key="1">
    <source>
        <dbReference type="PROSITE" id="PS50853"/>
    </source>
</evidence>
<protein>
    <recommendedName>
        <fullName evidence="4">LTD domain-containing protein</fullName>
    </recommendedName>
</protein>
<reference evidence="3" key="1">
    <citation type="submission" date="2018-05" db="EMBL/GenBank/DDBJ databases">
        <authorList>
            <person name="Lanie J.A."/>
            <person name="Ng W.-L."/>
            <person name="Kazmierczak K.M."/>
            <person name="Andrzejewski T.M."/>
            <person name="Davidsen T.M."/>
            <person name="Wayne K.J."/>
            <person name="Tettelin H."/>
            <person name="Glass J.I."/>
            <person name="Rusch D."/>
            <person name="Podicherti R."/>
            <person name="Tsui H.-C.T."/>
            <person name="Winkler M.E."/>
        </authorList>
    </citation>
    <scope>NUCLEOTIDE SEQUENCE</scope>
</reference>
<evidence type="ECO:0008006" key="4">
    <source>
        <dbReference type="Google" id="ProtNLM"/>
    </source>
</evidence>
<dbReference type="InterPro" id="IPR036415">
    <property type="entry name" value="Lamin_tail_dom_sf"/>
</dbReference>
<feature type="non-terminal residue" evidence="3">
    <location>
        <position position="1208"/>
    </location>
</feature>
<accession>A0A381V461</accession>
<dbReference type="Gene3D" id="2.60.40.1260">
    <property type="entry name" value="Lamin Tail domain"/>
    <property type="match status" value="1"/>
</dbReference>
<proteinExistence type="predicted"/>
<dbReference type="Pfam" id="PF13860">
    <property type="entry name" value="FlgD_ig"/>
    <property type="match status" value="1"/>
</dbReference>
<gene>
    <name evidence="3" type="ORF">METZ01_LOCUS88020</name>
</gene>
<evidence type="ECO:0000313" key="3">
    <source>
        <dbReference type="EMBL" id="SVA35166.1"/>
    </source>
</evidence>
<dbReference type="Pfam" id="PF00932">
    <property type="entry name" value="LTD"/>
    <property type="match status" value="1"/>
</dbReference>
<dbReference type="PROSITE" id="PS50853">
    <property type="entry name" value="FN3"/>
    <property type="match status" value="1"/>
</dbReference>